<dbReference type="Pfam" id="PF09537">
    <property type="entry name" value="DUF2383"/>
    <property type="match status" value="1"/>
</dbReference>
<dbReference type="PIRSF" id="PIRSF029477">
    <property type="entry name" value="UCP029477"/>
    <property type="match status" value="1"/>
</dbReference>
<dbReference type="Proteomes" id="UP001596161">
    <property type="component" value="Unassembled WGS sequence"/>
</dbReference>
<dbReference type="InterPro" id="IPR016920">
    <property type="entry name" value="UCP029477"/>
</dbReference>
<accession>A0ABW0E9X8</accession>
<organism evidence="2 3">
    <name type="scientific">Adhaeribacter terreus</name>
    <dbReference type="NCBI Taxonomy" id="529703"/>
    <lineage>
        <taxon>Bacteria</taxon>
        <taxon>Pseudomonadati</taxon>
        <taxon>Bacteroidota</taxon>
        <taxon>Cytophagia</taxon>
        <taxon>Cytophagales</taxon>
        <taxon>Hymenobacteraceae</taxon>
        <taxon>Adhaeribacter</taxon>
    </lineage>
</organism>
<evidence type="ECO:0000259" key="1">
    <source>
        <dbReference type="Pfam" id="PF09537"/>
    </source>
</evidence>
<dbReference type="InterPro" id="IPR019052">
    <property type="entry name" value="DUF2383"/>
</dbReference>
<dbReference type="InterPro" id="IPR012347">
    <property type="entry name" value="Ferritin-like"/>
</dbReference>
<dbReference type="Gene3D" id="1.20.1260.10">
    <property type="match status" value="1"/>
</dbReference>
<comment type="caution">
    <text evidence="2">The sequence shown here is derived from an EMBL/GenBank/DDBJ whole genome shotgun (WGS) entry which is preliminary data.</text>
</comment>
<feature type="domain" description="DUF2383" evidence="1">
    <location>
        <begin position="7"/>
        <end position="122"/>
    </location>
</feature>
<name>A0ABW0E9X8_9BACT</name>
<dbReference type="NCBIfam" id="TIGR02284">
    <property type="entry name" value="PA2169 family four-helix-bundle protein"/>
    <property type="match status" value="1"/>
</dbReference>
<evidence type="ECO:0000313" key="3">
    <source>
        <dbReference type="Proteomes" id="UP001596161"/>
    </source>
</evidence>
<dbReference type="EMBL" id="JBHSKT010000003">
    <property type="protein sequence ID" value="MFC5270070.1"/>
    <property type="molecule type" value="Genomic_DNA"/>
</dbReference>
<protein>
    <submittedName>
        <fullName evidence="2">PA2169 family four-helix-bundle protein</fullName>
    </submittedName>
</protein>
<proteinExistence type="predicted"/>
<reference evidence="3" key="1">
    <citation type="journal article" date="2019" name="Int. J. Syst. Evol. Microbiol.">
        <title>The Global Catalogue of Microorganisms (GCM) 10K type strain sequencing project: providing services to taxonomists for standard genome sequencing and annotation.</title>
        <authorList>
            <consortium name="The Broad Institute Genomics Platform"/>
            <consortium name="The Broad Institute Genome Sequencing Center for Infectious Disease"/>
            <person name="Wu L."/>
            <person name="Ma J."/>
        </authorList>
    </citation>
    <scope>NUCLEOTIDE SEQUENCE [LARGE SCALE GENOMIC DNA]</scope>
    <source>
        <strain evidence="3">KACC 12602</strain>
    </source>
</reference>
<keyword evidence="3" id="KW-1185">Reference proteome</keyword>
<evidence type="ECO:0000313" key="2">
    <source>
        <dbReference type="EMBL" id="MFC5270070.1"/>
    </source>
</evidence>
<dbReference type="InterPro" id="IPR011971">
    <property type="entry name" value="CHP02284"/>
</dbReference>
<dbReference type="RefSeq" id="WP_378016447.1">
    <property type="nucleotide sequence ID" value="NZ_JBHSKT010000003.1"/>
</dbReference>
<gene>
    <name evidence="2" type="ORF">ACFPIB_05575</name>
</gene>
<sequence>MEMQNNDALKAINSLVETCRDGEKGFKTAAESVDNPQLKTELTRFAQQRADFRSELESCMKQIGGAPEETSSVSGMAMEAAGAVHRGWINIKSTITGHDNKAILDECENGDAAALKAYESVMSSSEIPMNVKSVIQKQHDEIEATKTAISSLKNTVI</sequence>